<dbReference type="InterPro" id="IPR036770">
    <property type="entry name" value="Ankyrin_rpt-contain_sf"/>
</dbReference>
<name>A0A267DZ06_9PLAT</name>
<gene>
    <name evidence="4" type="ORF">BOX15_Mlig016563g1</name>
</gene>
<accession>A0A267DZ06</accession>
<dbReference type="SUPFAM" id="SSF48403">
    <property type="entry name" value="Ankyrin repeat"/>
    <property type="match status" value="1"/>
</dbReference>
<keyword evidence="1" id="KW-0677">Repeat</keyword>
<evidence type="ECO:0000313" key="5">
    <source>
        <dbReference type="Proteomes" id="UP000215902"/>
    </source>
</evidence>
<dbReference type="PROSITE" id="PS50088">
    <property type="entry name" value="ANK_REPEAT"/>
    <property type="match status" value="3"/>
</dbReference>
<feature type="repeat" description="ANK" evidence="3">
    <location>
        <begin position="113"/>
        <end position="145"/>
    </location>
</feature>
<dbReference type="PROSITE" id="PS50297">
    <property type="entry name" value="ANK_REP_REGION"/>
    <property type="match status" value="2"/>
</dbReference>
<dbReference type="SMART" id="SM00248">
    <property type="entry name" value="ANK"/>
    <property type="match status" value="4"/>
</dbReference>
<dbReference type="Pfam" id="PF12796">
    <property type="entry name" value="Ank_2"/>
    <property type="match status" value="1"/>
</dbReference>
<dbReference type="AlphaFoldDB" id="A0A267DZ06"/>
<dbReference type="InterPro" id="IPR002110">
    <property type="entry name" value="Ankyrin_rpt"/>
</dbReference>
<dbReference type="Proteomes" id="UP000215902">
    <property type="component" value="Unassembled WGS sequence"/>
</dbReference>
<dbReference type="Gene3D" id="1.25.40.20">
    <property type="entry name" value="Ankyrin repeat-containing domain"/>
    <property type="match status" value="2"/>
</dbReference>
<dbReference type="STRING" id="282301.A0A267DZ06"/>
<comment type="caution">
    <text evidence="4">The sequence shown here is derived from an EMBL/GenBank/DDBJ whole genome shotgun (WGS) entry which is preliminary data.</text>
</comment>
<keyword evidence="5" id="KW-1185">Reference proteome</keyword>
<keyword evidence="2 3" id="KW-0040">ANK repeat</keyword>
<feature type="repeat" description="ANK" evidence="3">
    <location>
        <begin position="47"/>
        <end position="79"/>
    </location>
</feature>
<protein>
    <submittedName>
        <fullName evidence="4">Uncharacterized protein</fullName>
    </submittedName>
</protein>
<dbReference type="PRINTS" id="PR01415">
    <property type="entry name" value="ANKYRIN"/>
</dbReference>
<proteinExistence type="predicted"/>
<feature type="repeat" description="ANK" evidence="3">
    <location>
        <begin position="80"/>
        <end position="112"/>
    </location>
</feature>
<organism evidence="4 5">
    <name type="scientific">Macrostomum lignano</name>
    <dbReference type="NCBI Taxonomy" id="282301"/>
    <lineage>
        <taxon>Eukaryota</taxon>
        <taxon>Metazoa</taxon>
        <taxon>Spiralia</taxon>
        <taxon>Lophotrochozoa</taxon>
        <taxon>Platyhelminthes</taxon>
        <taxon>Rhabditophora</taxon>
        <taxon>Macrostomorpha</taxon>
        <taxon>Macrostomida</taxon>
        <taxon>Macrostomidae</taxon>
        <taxon>Macrostomum</taxon>
    </lineage>
</organism>
<sequence length="251" mass="26376">MMLLLTAAHREAEAARWLGHVRAGRLSAVARSLGAGDLGVDTRAGPNGNTGLHEACAAGCFEVAAFLIGRGAKLDAANDWGSTPLHMAVGSGHLALVRLLIERGACLDRADSRLGSPLHYASAHNQPEAAILLASAGADLEARCRCRCGPAAETPLAVACSRGHCRVAEVLLAFGAAPPRPMSTGQAPLAAWTAATAAGQRPEQLTALARRAVWRRLRQLGPTAARQTANWLPCRLRDFLCLGLPAWPWPE</sequence>
<dbReference type="PANTHER" id="PTHR24171">
    <property type="entry name" value="ANKYRIN REPEAT DOMAIN-CONTAINING PROTEIN 39-RELATED"/>
    <property type="match status" value="1"/>
</dbReference>
<evidence type="ECO:0000313" key="4">
    <source>
        <dbReference type="EMBL" id="PAA54525.1"/>
    </source>
</evidence>
<dbReference type="EMBL" id="NIVC01002893">
    <property type="protein sequence ID" value="PAA54525.1"/>
    <property type="molecule type" value="Genomic_DNA"/>
</dbReference>
<dbReference type="OrthoDB" id="5946465at2759"/>
<evidence type="ECO:0000256" key="1">
    <source>
        <dbReference type="ARBA" id="ARBA00022737"/>
    </source>
</evidence>
<evidence type="ECO:0000256" key="2">
    <source>
        <dbReference type="ARBA" id="ARBA00023043"/>
    </source>
</evidence>
<reference evidence="4 5" key="1">
    <citation type="submission" date="2017-06" db="EMBL/GenBank/DDBJ databases">
        <title>A platform for efficient transgenesis in Macrostomum lignano, a flatworm model organism for stem cell research.</title>
        <authorList>
            <person name="Berezikov E."/>
        </authorList>
    </citation>
    <scope>NUCLEOTIDE SEQUENCE [LARGE SCALE GENOMIC DNA]</scope>
    <source>
        <strain evidence="4">DV1</strain>
        <tissue evidence="4">Whole organism</tissue>
    </source>
</reference>
<evidence type="ECO:0000256" key="3">
    <source>
        <dbReference type="PROSITE-ProRule" id="PRU00023"/>
    </source>
</evidence>